<dbReference type="InterPro" id="IPR006558">
    <property type="entry name" value="LamG-like"/>
</dbReference>
<keyword evidence="1" id="KW-0732">Signal</keyword>
<dbReference type="EMBL" id="ANOG01000239">
    <property type="protein sequence ID" value="EMI21499.1"/>
    <property type="molecule type" value="Genomic_DNA"/>
</dbReference>
<evidence type="ECO:0000259" key="3">
    <source>
        <dbReference type="SMART" id="SM00560"/>
    </source>
</evidence>
<gene>
    <name evidence="4" type="ORF">RMSM_01572</name>
</gene>
<dbReference type="PATRIC" id="fig|1265738.3.peg.1564"/>
<evidence type="ECO:0000256" key="1">
    <source>
        <dbReference type="ARBA" id="ARBA00022729"/>
    </source>
</evidence>
<dbReference type="Pfam" id="PF13385">
    <property type="entry name" value="Laminin_G_3"/>
    <property type="match status" value="1"/>
</dbReference>
<organism evidence="4 5">
    <name type="scientific">Rhodopirellula maiorica SM1</name>
    <dbReference type="NCBI Taxonomy" id="1265738"/>
    <lineage>
        <taxon>Bacteria</taxon>
        <taxon>Pseudomonadati</taxon>
        <taxon>Planctomycetota</taxon>
        <taxon>Planctomycetia</taxon>
        <taxon>Pirellulales</taxon>
        <taxon>Pirellulaceae</taxon>
        <taxon>Novipirellula</taxon>
    </lineage>
</organism>
<dbReference type="PANTHER" id="PTHR30273:SF2">
    <property type="entry name" value="PROTEIN FECR"/>
    <property type="match status" value="1"/>
</dbReference>
<name>M5S5M6_9BACT</name>
<dbReference type="InterPro" id="IPR012373">
    <property type="entry name" value="Ferrdict_sens_TM"/>
</dbReference>
<reference evidence="4 5" key="1">
    <citation type="journal article" date="2013" name="Mar. Genomics">
        <title>Expression of sulfatases in Rhodopirellula baltica and the diversity of sulfatases in the genus Rhodopirellula.</title>
        <authorList>
            <person name="Wegner C.E."/>
            <person name="Richter-Heitmann T."/>
            <person name="Klindworth A."/>
            <person name="Klockow C."/>
            <person name="Richter M."/>
            <person name="Achstetter T."/>
            <person name="Glockner F.O."/>
            <person name="Harder J."/>
        </authorList>
    </citation>
    <scope>NUCLEOTIDE SEQUENCE [LARGE SCALE GENOMIC DNA]</scope>
    <source>
        <strain evidence="4 5">SM1</strain>
    </source>
</reference>
<evidence type="ECO:0000313" key="5">
    <source>
        <dbReference type="Proteomes" id="UP000011991"/>
    </source>
</evidence>
<sequence length="560" mass="61932">MNDTELNRLIAQWLDGRIDERDSQSLQQQLRDSPHARRLFQQYTTLDAELREIASGGTSSNLSHKFSPTDERAVRTATSEVAASRSAGWMQWAIALSLLMVVGGTAYWIGKSGSTQQPIATVATTSDPPAEGTISGYATLRRVADLNWADNAKSYREGDVLPAGILQFDTGVAEIDFFCGATLVVEGPAKMDLESDWSVRMLAGRMRANVPPAARGFVVKAADSEIIDLGTEFALEVGPENARVEVIDGEIKLQGGKHDGNHLTTGQHRTLAGGDAASDSFQSLSTLSDVRRRHQQQQRERFQQWESYAKQLASDERLIAYYPIADLANDRVIPNQAASGSSFHGSIVGAVSHTDGRIGTESAGLEFSRPGSRVRTRIDGEFQAFTFLCWARIDSLAHVYNALFMADGYENGEPHWQIDNDGRLMFSVMVDDSAEVIHYSRVEDAVVRDAGRHRVYRTEPIWDLSKTGRWMQFAAVYDPASKRVRQYVDGVIVSEHEIPNDLLVRKLHIGPSEIGNWGQPFRKTPSFAVRNLNGAIDELAIYNAALTTQEIQTLYENGKP</sequence>
<accession>M5S5M6</accession>
<feature type="domain" description="LamG-like jellyroll fold" evidence="3">
    <location>
        <begin position="383"/>
        <end position="549"/>
    </location>
</feature>
<evidence type="ECO:0000256" key="2">
    <source>
        <dbReference type="ARBA" id="ARBA00023157"/>
    </source>
</evidence>
<dbReference type="Pfam" id="PF04773">
    <property type="entry name" value="FecR"/>
    <property type="match status" value="1"/>
</dbReference>
<dbReference type="GO" id="GO:0016989">
    <property type="term" value="F:sigma factor antagonist activity"/>
    <property type="evidence" value="ECO:0007669"/>
    <property type="project" value="TreeGrafter"/>
</dbReference>
<dbReference type="PANTHER" id="PTHR30273">
    <property type="entry name" value="PERIPLASMIC SIGNAL SENSOR AND SIGMA FACTOR ACTIVATOR FECR-RELATED"/>
    <property type="match status" value="1"/>
</dbReference>
<protein>
    <submittedName>
        <fullName evidence="4">FecR protein domain protein</fullName>
    </submittedName>
</protein>
<comment type="caution">
    <text evidence="4">The sequence shown here is derived from an EMBL/GenBank/DDBJ whole genome shotgun (WGS) entry which is preliminary data.</text>
</comment>
<dbReference type="Gene3D" id="2.60.120.1440">
    <property type="match status" value="1"/>
</dbReference>
<dbReference type="InterPro" id="IPR006860">
    <property type="entry name" value="FecR"/>
</dbReference>
<dbReference type="Gene3D" id="2.60.120.200">
    <property type="match status" value="1"/>
</dbReference>
<dbReference type="RefSeq" id="WP_008693559.1">
    <property type="nucleotide sequence ID" value="NZ_ANOG01000239.1"/>
</dbReference>
<dbReference type="SMART" id="SM00560">
    <property type="entry name" value="LamGL"/>
    <property type="match status" value="1"/>
</dbReference>
<dbReference type="Proteomes" id="UP000011991">
    <property type="component" value="Unassembled WGS sequence"/>
</dbReference>
<dbReference type="AlphaFoldDB" id="M5S5M6"/>
<dbReference type="InterPro" id="IPR013320">
    <property type="entry name" value="ConA-like_dom_sf"/>
</dbReference>
<evidence type="ECO:0000313" key="4">
    <source>
        <dbReference type="EMBL" id="EMI21499.1"/>
    </source>
</evidence>
<proteinExistence type="predicted"/>
<dbReference type="SUPFAM" id="SSF49899">
    <property type="entry name" value="Concanavalin A-like lectins/glucanases"/>
    <property type="match status" value="1"/>
</dbReference>
<keyword evidence="2" id="KW-1015">Disulfide bond</keyword>
<keyword evidence="5" id="KW-1185">Reference proteome</keyword>